<dbReference type="KEGG" id="adv:DJ533_10135"/>
<dbReference type="InterPro" id="IPR000073">
    <property type="entry name" value="AB_hydrolase_1"/>
</dbReference>
<evidence type="ECO:0000313" key="2">
    <source>
        <dbReference type="EMBL" id="AWL28903.1"/>
    </source>
</evidence>
<dbReference type="PRINTS" id="PR00412">
    <property type="entry name" value="EPOXHYDRLASE"/>
</dbReference>
<dbReference type="Proteomes" id="UP000245977">
    <property type="component" value="Chromosome"/>
</dbReference>
<dbReference type="AlphaFoldDB" id="A0A2S2FD50"/>
<gene>
    <name evidence="2" type="ORF">DJ533_10135</name>
</gene>
<dbReference type="EMBL" id="CP029397">
    <property type="protein sequence ID" value="AWL28903.1"/>
    <property type="molecule type" value="Genomic_DNA"/>
</dbReference>
<dbReference type="InterPro" id="IPR000639">
    <property type="entry name" value="Epox_hydrolase-like"/>
</dbReference>
<dbReference type="Pfam" id="PF00561">
    <property type="entry name" value="Abhydrolase_1"/>
    <property type="match status" value="1"/>
</dbReference>
<sequence length="299" mass="33923">MQGKLLHLNVDQLRLTANLYGNENDPLVILLHGFPDTPHSWDQVYPALVNAGYQVLVLWLRGYTLESVNKKAHYGIASAASDVHQWLKFLNISKCHLVGHDWGAAIAMAYASQHPAHLHSISVLAVPPIPQMQFLHKAISAIPKQLLMSSYMLLMQSQIAPYLLAKNQAKFVENIWKEWSPTWRFSEQDFAATRQIFKQRRIAWAATRYYRNLFAIHQSKNLTANQQLFAPIAVPTLALAGLDDGCMNIKLHRSLAKSQYFQADLNTAYIENCGHFLQAEQPQVVATHLIQHFQTLSSF</sequence>
<keyword evidence="3" id="KW-1185">Reference proteome</keyword>
<name>A0A2S2FD50_9GAMM</name>
<protein>
    <submittedName>
        <fullName evidence="2">Alpha/beta hydrolase</fullName>
    </submittedName>
</protein>
<keyword evidence="2" id="KW-0378">Hydrolase</keyword>
<dbReference type="PANTHER" id="PTHR43798:SF33">
    <property type="entry name" value="HYDROLASE, PUTATIVE (AFU_ORTHOLOGUE AFUA_2G14860)-RELATED"/>
    <property type="match status" value="1"/>
</dbReference>
<dbReference type="SUPFAM" id="SSF53474">
    <property type="entry name" value="alpha/beta-Hydrolases"/>
    <property type="match status" value="1"/>
</dbReference>
<dbReference type="GO" id="GO:0046464">
    <property type="term" value="P:acylglycerol catabolic process"/>
    <property type="evidence" value="ECO:0007669"/>
    <property type="project" value="TreeGrafter"/>
</dbReference>
<dbReference type="STRING" id="1871111.GCA_001704615_03190"/>
<dbReference type="RefSeq" id="WP_065993869.1">
    <property type="nucleotide sequence ID" value="NZ_CP029397.2"/>
</dbReference>
<evidence type="ECO:0000313" key="3">
    <source>
        <dbReference type="Proteomes" id="UP000245977"/>
    </source>
</evidence>
<dbReference type="InterPro" id="IPR050266">
    <property type="entry name" value="AB_hydrolase_sf"/>
</dbReference>
<reference evidence="2" key="1">
    <citation type="submission" date="2019-08" db="EMBL/GenBank/DDBJ databases">
        <title>The complete genome of Acinetobacter defluvii strain WCHAD010030.</title>
        <authorList>
            <person name="Hu Y."/>
            <person name="Qin J."/>
            <person name="Feng Y."/>
            <person name="Zong Z."/>
        </authorList>
    </citation>
    <scope>NUCLEOTIDE SEQUENCE</scope>
    <source>
        <strain evidence="2">WCHA30</strain>
    </source>
</reference>
<organism evidence="2 3">
    <name type="scientific">Acinetobacter defluvii</name>
    <dbReference type="NCBI Taxonomy" id="1871111"/>
    <lineage>
        <taxon>Bacteria</taxon>
        <taxon>Pseudomonadati</taxon>
        <taxon>Pseudomonadota</taxon>
        <taxon>Gammaproteobacteria</taxon>
        <taxon>Moraxellales</taxon>
        <taxon>Moraxellaceae</taxon>
        <taxon>Acinetobacter</taxon>
    </lineage>
</organism>
<dbReference type="PANTHER" id="PTHR43798">
    <property type="entry name" value="MONOACYLGLYCEROL LIPASE"/>
    <property type="match status" value="1"/>
</dbReference>
<dbReference type="InterPro" id="IPR029058">
    <property type="entry name" value="AB_hydrolase_fold"/>
</dbReference>
<dbReference type="GO" id="GO:0047372">
    <property type="term" value="F:monoacylglycerol lipase activity"/>
    <property type="evidence" value="ECO:0007669"/>
    <property type="project" value="TreeGrafter"/>
</dbReference>
<feature type="domain" description="AB hydrolase-1" evidence="1">
    <location>
        <begin position="26"/>
        <end position="281"/>
    </location>
</feature>
<dbReference type="OrthoDB" id="9780765at2"/>
<evidence type="ECO:0000259" key="1">
    <source>
        <dbReference type="Pfam" id="PF00561"/>
    </source>
</evidence>
<accession>A0A2S2FD50</accession>
<dbReference type="GO" id="GO:0016020">
    <property type="term" value="C:membrane"/>
    <property type="evidence" value="ECO:0007669"/>
    <property type="project" value="TreeGrafter"/>
</dbReference>
<dbReference type="Gene3D" id="3.40.50.1820">
    <property type="entry name" value="alpha/beta hydrolase"/>
    <property type="match status" value="1"/>
</dbReference>
<proteinExistence type="predicted"/>